<dbReference type="OrthoDB" id="7843671at2"/>
<reference evidence="1 2" key="1">
    <citation type="journal article" date="2011" name="J. Bacteriol.">
        <title>Genome sequence of 'Pedosphaera parvula' Ellin514, an aerobic Verrucomicrobial isolate from pasture soil.</title>
        <authorList>
            <person name="Kant R."/>
            <person name="van Passel M.W."/>
            <person name="Sangwan P."/>
            <person name="Palva A."/>
            <person name="Lucas S."/>
            <person name="Copeland A."/>
            <person name="Lapidus A."/>
            <person name="Glavina Del Rio T."/>
            <person name="Dalin E."/>
            <person name="Tice H."/>
            <person name="Bruce D."/>
            <person name="Goodwin L."/>
            <person name="Pitluck S."/>
            <person name="Chertkov O."/>
            <person name="Larimer F.W."/>
            <person name="Land M.L."/>
            <person name="Hauser L."/>
            <person name="Brettin T.S."/>
            <person name="Detter J.C."/>
            <person name="Han S."/>
            <person name="de Vos W.M."/>
            <person name="Janssen P.H."/>
            <person name="Smidt H."/>
        </authorList>
    </citation>
    <scope>NUCLEOTIDE SEQUENCE [LARGE SCALE GENOMIC DNA]</scope>
    <source>
        <strain evidence="1 2">Ellin514</strain>
    </source>
</reference>
<name>B9X9Y8_PEDPL</name>
<gene>
    <name evidence="1" type="ORF">Cflav_PD5964</name>
</gene>
<comment type="caution">
    <text evidence="1">The sequence shown here is derived from an EMBL/GenBank/DDBJ whole genome shotgun (WGS) entry which is preliminary data.</text>
</comment>
<dbReference type="EMBL" id="ABOX02000001">
    <property type="protein sequence ID" value="EEF63329.1"/>
    <property type="molecule type" value="Genomic_DNA"/>
</dbReference>
<organism evidence="1 2">
    <name type="scientific">Pedosphaera parvula (strain Ellin514)</name>
    <dbReference type="NCBI Taxonomy" id="320771"/>
    <lineage>
        <taxon>Bacteria</taxon>
        <taxon>Pseudomonadati</taxon>
        <taxon>Verrucomicrobiota</taxon>
        <taxon>Pedosphaerae</taxon>
        <taxon>Pedosphaerales</taxon>
        <taxon>Pedosphaeraceae</taxon>
        <taxon>Pedosphaera</taxon>
    </lineage>
</organism>
<accession>B9X9Y8</accession>
<dbReference type="AlphaFoldDB" id="B9X9Y8"/>
<evidence type="ECO:0000313" key="1">
    <source>
        <dbReference type="EMBL" id="EEF63329.1"/>
    </source>
</evidence>
<dbReference type="RefSeq" id="WP_007412636.1">
    <property type="nucleotide sequence ID" value="NZ_ABOX02000001.1"/>
</dbReference>
<sequence>MPLYPKPHTKEWFAALARFNPQQAAHTKAVIEAAGSTEVCSVCGETPTRDYQVVGQELEKDAVATTRLCGDCFDIRGEGLLPFAPGDNSSQN</sequence>
<evidence type="ECO:0000313" key="2">
    <source>
        <dbReference type="Proteomes" id="UP000003688"/>
    </source>
</evidence>
<proteinExistence type="predicted"/>
<dbReference type="STRING" id="320771.Cflav_PD5964"/>
<dbReference type="Proteomes" id="UP000003688">
    <property type="component" value="Unassembled WGS sequence"/>
</dbReference>
<protein>
    <submittedName>
        <fullName evidence="1">Uncharacterized protein</fullName>
    </submittedName>
</protein>
<keyword evidence="2" id="KW-1185">Reference proteome</keyword>